<gene>
    <name evidence="2" type="ORF">PGTUg99_034053</name>
</gene>
<evidence type="ECO:0000256" key="1">
    <source>
        <dbReference type="SAM" id="MobiDB-lite"/>
    </source>
</evidence>
<dbReference type="EMBL" id="VDEP01000001">
    <property type="protein sequence ID" value="KAA1139022.1"/>
    <property type="molecule type" value="Genomic_DNA"/>
</dbReference>
<protein>
    <submittedName>
        <fullName evidence="2">Uncharacterized protein</fullName>
    </submittedName>
</protein>
<evidence type="ECO:0000313" key="3">
    <source>
        <dbReference type="Proteomes" id="UP000325313"/>
    </source>
</evidence>
<dbReference type="Proteomes" id="UP000325313">
    <property type="component" value="Unassembled WGS sequence"/>
</dbReference>
<feature type="compositionally biased region" description="Polar residues" evidence="1">
    <location>
        <begin position="527"/>
        <end position="537"/>
    </location>
</feature>
<feature type="region of interest" description="Disordered" evidence="1">
    <location>
        <begin position="427"/>
        <end position="452"/>
    </location>
</feature>
<comment type="caution">
    <text evidence="2">The sequence shown here is derived from an EMBL/GenBank/DDBJ whole genome shotgun (WGS) entry which is preliminary data.</text>
</comment>
<feature type="region of interest" description="Disordered" evidence="1">
    <location>
        <begin position="509"/>
        <end position="537"/>
    </location>
</feature>
<organism evidence="2 3">
    <name type="scientific">Puccinia graminis f. sp. tritici</name>
    <dbReference type="NCBI Taxonomy" id="56615"/>
    <lineage>
        <taxon>Eukaryota</taxon>
        <taxon>Fungi</taxon>
        <taxon>Dikarya</taxon>
        <taxon>Basidiomycota</taxon>
        <taxon>Pucciniomycotina</taxon>
        <taxon>Pucciniomycetes</taxon>
        <taxon>Pucciniales</taxon>
        <taxon>Pucciniaceae</taxon>
        <taxon>Puccinia</taxon>
    </lineage>
</organism>
<proteinExistence type="predicted"/>
<accession>A0A5B0SM54</accession>
<dbReference type="AlphaFoldDB" id="A0A5B0SM54"/>
<reference evidence="2 3" key="1">
    <citation type="submission" date="2019-05" db="EMBL/GenBank/DDBJ databases">
        <title>Emergence of the Ug99 lineage of the wheat stem rust pathogen through somatic hybridization.</title>
        <authorList>
            <person name="Li F."/>
            <person name="Upadhyaya N.M."/>
            <person name="Sperschneider J."/>
            <person name="Matny O."/>
            <person name="Nguyen-Phuc H."/>
            <person name="Mago R."/>
            <person name="Raley C."/>
            <person name="Miller M.E."/>
            <person name="Silverstein K.A.T."/>
            <person name="Henningsen E."/>
            <person name="Hirsch C.D."/>
            <person name="Visser B."/>
            <person name="Pretorius Z.A."/>
            <person name="Steffenson B.J."/>
            <person name="Schwessinger B."/>
            <person name="Dodds P.N."/>
            <person name="Figueroa M."/>
        </authorList>
    </citation>
    <scope>NUCLEOTIDE SEQUENCE [LARGE SCALE GENOMIC DNA]</scope>
    <source>
        <strain evidence="2 3">Ug99</strain>
    </source>
</reference>
<evidence type="ECO:0000313" key="2">
    <source>
        <dbReference type="EMBL" id="KAA1139022.1"/>
    </source>
</evidence>
<name>A0A5B0SM54_PUCGR</name>
<feature type="region of interest" description="Disordered" evidence="1">
    <location>
        <begin position="1"/>
        <end position="114"/>
    </location>
</feature>
<feature type="compositionally biased region" description="Polar residues" evidence="1">
    <location>
        <begin position="81"/>
        <end position="102"/>
    </location>
</feature>
<sequence>MLLLDTSSSSHSSPNLIALPPSLSQGFPSSHSKKDDVVATLAPSDTHIAPSNTSPSAQSAPATSSVEISTRPSEAPGLSAESKSNAPATSATVVGHNPTNNGGEDRPESTGSDDEEFLGLLKQAPDISKETRERALLDTNVAPEINVIGVHSSAEKSHIWRKAKEAQDAGDDILANILLKAYKDLDQPVAKPTPARSISANPILVPVGAVGAPAEAPTETEEEDDLIYAIGAVTNHQDIGFTPYFDENIKKLKAPLPLTIFDRDWQKKAIAAHLSVKPSKSSEDKAYRGLPFHSEWTQTHSRWTNNHRAFHLTLRDVYNKTRFAEKLLQHKENCDEISDEFGFMTAFRYNMQIRSNTFAHRVPTKNGAAIPDIAVKQNLIAEHCYNTVRSAGETNWTDNYYAPGGSHSHIDPETGRERLVRSASYNPKGVKDHERPSFGYDNPYHHTGHTNAPDNTMNSCASFSANHGNTNHFKHNYHHAQENHFNSNLPSGPSESRKRARGYQGNNFIENFVDKRGGGGKTGNNGASSANMNQNNK</sequence>
<feature type="compositionally biased region" description="Low complexity" evidence="1">
    <location>
        <begin position="49"/>
        <end position="65"/>
    </location>
</feature>